<evidence type="ECO:0000313" key="1">
    <source>
        <dbReference type="EMBL" id="SEH53072.1"/>
    </source>
</evidence>
<dbReference type="PANTHER" id="PTHR38733:SF1">
    <property type="entry name" value="TYPE IV METHYL-DIRECTED RESTRICTION ENZYME ECOKMCRBC"/>
    <property type="match status" value="1"/>
</dbReference>
<gene>
    <name evidence="1" type="ORF">SAMN02910265_01312</name>
</gene>
<dbReference type="Pfam" id="PF10117">
    <property type="entry name" value="McrBC"/>
    <property type="match status" value="1"/>
</dbReference>
<dbReference type="InterPro" id="IPR019292">
    <property type="entry name" value="McrC"/>
</dbReference>
<reference evidence="1 2" key="1">
    <citation type="submission" date="2016-10" db="EMBL/GenBank/DDBJ databases">
        <authorList>
            <person name="de Groot N.N."/>
        </authorList>
    </citation>
    <scope>NUCLEOTIDE SEQUENCE [LARGE SCALE GENOMIC DNA]</scope>
    <source>
        <strain evidence="1 2">YAD2003</strain>
    </source>
</reference>
<dbReference type="EMBL" id="FNWV01000003">
    <property type="protein sequence ID" value="SEH53072.1"/>
    <property type="molecule type" value="Genomic_DNA"/>
</dbReference>
<dbReference type="Proteomes" id="UP000183190">
    <property type="component" value="Unassembled WGS sequence"/>
</dbReference>
<dbReference type="OrthoDB" id="9786961at2"/>
<accession>A0A1H6J2H2</accession>
<dbReference type="AlphaFoldDB" id="A0A1H6J2H2"/>
<evidence type="ECO:0000313" key="2">
    <source>
        <dbReference type="Proteomes" id="UP000183190"/>
    </source>
</evidence>
<dbReference type="RefSeq" id="WP_074715623.1">
    <property type="nucleotide sequence ID" value="NZ_FNWV01000003.1"/>
</dbReference>
<dbReference type="PANTHER" id="PTHR38733">
    <property type="entry name" value="PROTEIN MCRC"/>
    <property type="match status" value="1"/>
</dbReference>
<proteinExistence type="predicted"/>
<name>A0A1H6J2H2_RUMFL</name>
<sequence>MYTRHFCVSANEKIADFSSENGDLSEMLGEFAENCAADGRKAVTVSHRNGKKYFKAGSYCGFASLIDGTLVEILPHTKGSVSDARKELCAEFCRRCGFTFDPSGFDPEMNFMEYFISVFAGETMKIIKSGVLSTYASREENMTTVHGTILFPENIRRNLIHRERIYVRHDVFTPDRAENRLIKAAAAKLIKVTGNAHSSHLLKEALSFLDEVSKPYNIAAEFGKCINTRNTKKYSTTLNICRMLLDKREGTAFSGKYVSCAQFYDMPASPSGRHKAS</sequence>
<organism evidence="1 2">
    <name type="scientific">Ruminococcus flavefaciens</name>
    <dbReference type="NCBI Taxonomy" id="1265"/>
    <lineage>
        <taxon>Bacteria</taxon>
        <taxon>Bacillati</taxon>
        <taxon>Bacillota</taxon>
        <taxon>Clostridia</taxon>
        <taxon>Eubacteriales</taxon>
        <taxon>Oscillospiraceae</taxon>
        <taxon>Ruminococcus</taxon>
    </lineage>
</organism>
<protein>
    <submittedName>
        <fullName evidence="1">McrBC 5-methylcytosine restriction system component</fullName>
    </submittedName>
</protein>